<dbReference type="GO" id="GO:0009432">
    <property type="term" value="P:SOS response"/>
    <property type="evidence" value="ECO:0007669"/>
    <property type="project" value="UniProtKB-KW"/>
</dbReference>
<name>A0A919GRJ3_9ACTN</name>
<accession>A0A919GRJ3</accession>
<reference evidence="2" key="1">
    <citation type="journal article" date="2014" name="Int. J. Syst. Evol. Microbiol.">
        <title>Complete genome sequence of Corynebacterium casei LMG S-19264T (=DSM 44701T), isolated from a smear-ripened cheese.</title>
        <authorList>
            <consortium name="US DOE Joint Genome Institute (JGI-PGF)"/>
            <person name="Walter F."/>
            <person name="Albersmeier A."/>
            <person name="Kalinowski J."/>
            <person name="Ruckert C."/>
        </authorList>
    </citation>
    <scope>NUCLEOTIDE SEQUENCE</scope>
    <source>
        <strain evidence="2">CGMCC 4.7403</strain>
    </source>
</reference>
<dbReference type="Proteomes" id="UP000603227">
    <property type="component" value="Unassembled WGS sequence"/>
</dbReference>
<keyword evidence="1" id="KW-0227">DNA damage</keyword>
<dbReference type="GO" id="GO:0006302">
    <property type="term" value="P:double-strand break repair"/>
    <property type="evidence" value="ECO:0007669"/>
    <property type="project" value="TreeGrafter"/>
</dbReference>
<dbReference type="CDD" id="cd00267">
    <property type="entry name" value="ABC_ATPase"/>
    <property type="match status" value="1"/>
</dbReference>
<proteinExistence type="predicted"/>
<dbReference type="InterPro" id="IPR027417">
    <property type="entry name" value="P-loop_NTPase"/>
</dbReference>
<evidence type="ECO:0000313" key="3">
    <source>
        <dbReference type="Proteomes" id="UP000603227"/>
    </source>
</evidence>
<dbReference type="RefSeq" id="WP_373313350.1">
    <property type="nucleotide sequence ID" value="NZ_BNAT01000010.1"/>
</dbReference>
<dbReference type="SUPFAM" id="SSF52540">
    <property type="entry name" value="P-loop containing nucleoside triphosphate hydrolases"/>
    <property type="match status" value="1"/>
</dbReference>
<keyword evidence="1" id="KW-0742">SOS response</keyword>
<dbReference type="SUPFAM" id="SSF89550">
    <property type="entry name" value="PHP domain-like"/>
    <property type="match status" value="1"/>
</dbReference>
<dbReference type="NCBIfam" id="NF045780">
    <property type="entry name" value="TrlF_fam_ATP"/>
    <property type="match status" value="1"/>
</dbReference>
<evidence type="ECO:0000313" key="2">
    <source>
        <dbReference type="EMBL" id="GHH88530.1"/>
    </source>
</evidence>
<dbReference type="PANTHER" id="PTHR32182">
    <property type="entry name" value="DNA REPLICATION AND REPAIR PROTEIN RECF"/>
    <property type="match status" value="1"/>
</dbReference>
<gene>
    <name evidence="2" type="ORF">GCM10017771_34240</name>
</gene>
<keyword evidence="3" id="KW-1185">Reference proteome</keyword>
<dbReference type="GO" id="GO:0000731">
    <property type="term" value="P:DNA synthesis involved in DNA repair"/>
    <property type="evidence" value="ECO:0007669"/>
    <property type="project" value="TreeGrafter"/>
</dbReference>
<dbReference type="InterPro" id="IPR016195">
    <property type="entry name" value="Pol/histidinol_Pase-like"/>
</dbReference>
<dbReference type="Gene3D" id="3.20.20.140">
    <property type="entry name" value="Metal-dependent hydrolases"/>
    <property type="match status" value="1"/>
</dbReference>
<dbReference type="Gene3D" id="3.40.50.300">
    <property type="entry name" value="P-loop containing nucleotide triphosphate hydrolases"/>
    <property type="match status" value="2"/>
</dbReference>
<dbReference type="AlphaFoldDB" id="A0A919GRJ3"/>
<protein>
    <submittedName>
        <fullName evidence="2">Uncharacterized protein</fullName>
    </submittedName>
</protein>
<organism evidence="2 3">
    <name type="scientific">Streptomyces capitiformicae</name>
    <dbReference type="NCBI Taxonomy" id="2014920"/>
    <lineage>
        <taxon>Bacteria</taxon>
        <taxon>Bacillati</taxon>
        <taxon>Actinomycetota</taxon>
        <taxon>Actinomycetes</taxon>
        <taxon>Kitasatosporales</taxon>
        <taxon>Streptomycetaceae</taxon>
        <taxon>Streptomyces</taxon>
    </lineage>
</organism>
<dbReference type="InterPro" id="IPR054787">
    <property type="entry name" value="TrlF_ATPase"/>
</dbReference>
<comment type="caution">
    <text evidence="2">The sequence shown here is derived from an EMBL/GenBank/DDBJ whole genome shotgun (WGS) entry which is preliminary data.</text>
</comment>
<dbReference type="EMBL" id="BNAT01000010">
    <property type="protein sequence ID" value="GHH88530.1"/>
    <property type="molecule type" value="Genomic_DNA"/>
</dbReference>
<reference evidence="2" key="2">
    <citation type="submission" date="2020-09" db="EMBL/GenBank/DDBJ databases">
        <authorList>
            <person name="Sun Q."/>
            <person name="Zhou Y."/>
        </authorList>
    </citation>
    <scope>NUCLEOTIDE SEQUENCE</scope>
    <source>
        <strain evidence="2">CGMCC 4.7403</strain>
    </source>
</reference>
<dbReference type="PANTHER" id="PTHR32182:SF22">
    <property type="entry name" value="ATP-DEPENDENT ENDONUCLEASE, OLD FAMILY-RELATED"/>
    <property type="match status" value="1"/>
</dbReference>
<sequence length="942" mass="104934">MKASRWYKCDLQVATPAWKFNLPPGSSYDFSLEADRARFADAYMERLRESGIEVIALADHNTGAWLPVMQAAGRRHDIVVFPGVEVTTASGSDGAHLVLIGDLDRTEQDINVLLARTCGFDDDHPRLNPRTNDPAPAPRTVNQILDDLPEQWLAIAPHVLTDNGLASGNTVRGDLRWKALHHDRLSAVDPGEVTEERRAGKSFVARFLNRALGEFPCLARMPFLATSDAYSLEGLGSRYTWIRMDTPSKESLRQAFLDHDARIMPSWDPRLIANPDPNVVDHAWVRNIELGGTLGNSTEPLRVSFDPRLNVIIGGRGAGKSTVVSALRQLYGSTQSLPDSIEHEATAFVDGVFSEARLTAQHRLAISREQQTALWSSALGSRTERNGVQLPTHFPMRVFSQKELFERTAHDRSDRFAASKHLLSLVDAALEADAAAPGGFAIELDAARTQCLTRVAKRISVEARLAQRPSQMARHGELLHQIEAFGDAESQSSRLESERIRRDHARLGADAARFEAAVDELGAATIKRLQAALPKPPAGLDEEPQQLYAELAQIRDELNRTVRASVIAAKEALEQNRQRQQTGVWADRVQRADREIIEFQQRLSLLGVEPTAYLALTEALNSVQGVLRELEDDEAAAPGLRSAEEAAWSDLKRTYERRRRRRETLFAEVAKRSGSLRFEVVPHGNCTSWVQDVRGQLGVRSGGFVDDIPALAEWLWSAPLNDGQRRQELWRRSLLTCDFTQLRKEAGGKATWWSKLAKLESTQRIRLAMNFPDDAVVMFFLRDGGKAENDADWQSVTTGSPGQRSAAMLSFVLHHGTEPLVLDQPEDDLDTAWISQLIVPEIRKSRWHRQVIVITHNANIPVNADAERVIVLENDGSRIRIKTSAAVAGAEGYHDQEHVGPIEVTKVRHDIQDILEGGTAAFMSRERRYNNELSTYRAALHG</sequence>
<evidence type="ECO:0000256" key="1">
    <source>
        <dbReference type="ARBA" id="ARBA00023236"/>
    </source>
</evidence>